<feature type="domain" description="AB hydrolase-1" evidence="2">
    <location>
        <begin position="26"/>
        <end position="279"/>
    </location>
</feature>
<protein>
    <submittedName>
        <fullName evidence="3">Fluoroacetate dehalogenase</fullName>
    </submittedName>
</protein>
<keyword evidence="1" id="KW-0378">Hydrolase</keyword>
<dbReference type="Pfam" id="PF00561">
    <property type="entry name" value="Abhydrolase_1"/>
    <property type="match status" value="1"/>
</dbReference>
<dbReference type="InterPro" id="IPR029058">
    <property type="entry name" value="AB_hydrolase_fold"/>
</dbReference>
<proteinExistence type="predicted"/>
<dbReference type="EMBL" id="BJYZ01000017">
    <property type="protein sequence ID" value="GEO39620.1"/>
    <property type="molecule type" value="Genomic_DNA"/>
</dbReference>
<accession>A0A512DTR6</accession>
<gene>
    <name evidence="3" type="ORF">SAE02_37680</name>
</gene>
<dbReference type="PRINTS" id="PR00111">
    <property type="entry name" value="ABHYDROLASE"/>
</dbReference>
<dbReference type="Gene3D" id="3.40.50.1820">
    <property type="entry name" value="alpha/beta hydrolase"/>
    <property type="match status" value="1"/>
</dbReference>
<keyword evidence="4" id="KW-1185">Reference proteome</keyword>
<name>A0A512DTR6_9PROT</name>
<dbReference type="InterPro" id="IPR000639">
    <property type="entry name" value="Epox_hydrolase-like"/>
</dbReference>
<dbReference type="GO" id="GO:0016787">
    <property type="term" value="F:hydrolase activity"/>
    <property type="evidence" value="ECO:0007669"/>
    <property type="project" value="UniProtKB-KW"/>
</dbReference>
<comment type="caution">
    <text evidence="3">The sequence shown here is derived from an EMBL/GenBank/DDBJ whole genome shotgun (WGS) entry which is preliminary data.</text>
</comment>
<dbReference type="RefSeq" id="WP_044427603.1">
    <property type="nucleotide sequence ID" value="NZ_BJYZ01000017.1"/>
</dbReference>
<dbReference type="SUPFAM" id="SSF53474">
    <property type="entry name" value="alpha/beta-Hydrolases"/>
    <property type="match status" value="1"/>
</dbReference>
<dbReference type="Proteomes" id="UP000321523">
    <property type="component" value="Unassembled WGS sequence"/>
</dbReference>
<organism evidence="3 4">
    <name type="scientific">Skermanella aerolata</name>
    <dbReference type="NCBI Taxonomy" id="393310"/>
    <lineage>
        <taxon>Bacteria</taxon>
        <taxon>Pseudomonadati</taxon>
        <taxon>Pseudomonadota</taxon>
        <taxon>Alphaproteobacteria</taxon>
        <taxon>Rhodospirillales</taxon>
        <taxon>Azospirillaceae</taxon>
        <taxon>Skermanella</taxon>
    </lineage>
</organism>
<reference evidence="3 4" key="1">
    <citation type="submission" date="2019-07" db="EMBL/GenBank/DDBJ databases">
        <title>Whole genome shotgun sequence of Skermanella aerolata NBRC 106429.</title>
        <authorList>
            <person name="Hosoyama A."/>
            <person name="Uohara A."/>
            <person name="Ohji S."/>
            <person name="Ichikawa N."/>
        </authorList>
    </citation>
    <scope>NUCLEOTIDE SEQUENCE [LARGE SCALE GENOMIC DNA]</scope>
    <source>
        <strain evidence="3 4">NBRC 106429</strain>
    </source>
</reference>
<dbReference type="OrthoDB" id="9812774at2"/>
<dbReference type="PRINTS" id="PR00412">
    <property type="entry name" value="EPOXHYDRLASE"/>
</dbReference>
<dbReference type="PANTHER" id="PTHR43329">
    <property type="entry name" value="EPOXIDE HYDROLASE"/>
    <property type="match status" value="1"/>
</dbReference>
<evidence type="ECO:0000259" key="2">
    <source>
        <dbReference type="Pfam" id="PF00561"/>
    </source>
</evidence>
<sequence length="292" mass="33060">MFEGFTRRRIATSGAEINLVIGGDGPPLLLLHGFPQSHVMWHKVAGRLAERFTVVATDLRGYGDSEKVPTVEDHSSYSKRAMAQDQVEVMRVLGFDRFHLVGHDRGGRVAHRMALDHAKRVSSLTVLDIVPTLTTFERVDQALASAYYHWFFLIQPHPLPEHLIGLDPEFYLRRKTNMWGIGTAHFTQEAMAEYIRCFRNPAAVHAMCEDYRAAASIDLEHDRADRAAGVKVSCPMMALWGGRATMDRCFDVLATWRDVALEARGHALDCGHYIPEERPDEFTQALLDFLER</sequence>
<dbReference type="InterPro" id="IPR000073">
    <property type="entry name" value="AB_hydrolase_1"/>
</dbReference>
<evidence type="ECO:0000256" key="1">
    <source>
        <dbReference type="ARBA" id="ARBA00022801"/>
    </source>
</evidence>
<evidence type="ECO:0000313" key="4">
    <source>
        <dbReference type="Proteomes" id="UP000321523"/>
    </source>
</evidence>
<dbReference type="AlphaFoldDB" id="A0A512DTR6"/>
<evidence type="ECO:0000313" key="3">
    <source>
        <dbReference type="EMBL" id="GEO39620.1"/>
    </source>
</evidence>